<evidence type="ECO:0000313" key="2">
    <source>
        <dbReference type="EMBL" id="CTQ51328.1"/>
    </source>
</evidence>
<keyword evidence="3" id="KW-1185">Reference proteome</keyword>
<dbReference type="EMBL" id="CXSU01000012">
    <property type="protein sequence ID" value="CTQ51328.1"/>
    <property type="molecule type" value="Genomic_DNA"/>
</dbReference>
<gene>
    <name evidence="2" type="ORF">JDO7802_03367</name>
</gene>
<dbReference type="AlphaFoldDB" id="A0A0M6YLT8"/>
<proteinExistence type="predicted"/>
<protein>
    <recommendedName>
        <fullName evidence="4">YMGG-like Gly-zipper domain-containing protein</fullName>
    </recommendedName>
</protein>
<dbReference type="Proteomes" id="UP000049222">
    <property type="component" value="Unassembled WGS sequence"/>
</dbReference>
<evidence type="ECO:0000256" key="1">
    <source>
        <dbReference type="SAM" id="SignalP"/>
    </source>
</evidence>
<reference evidence="2 3" key="1">
    <citation type="submission" date="2015-07" db="EMBL/GenBank/DDBJ databases">
        <authorList>
            <person name="Noorani M."/>
        </authorList>
    </citation>
    <scope>NUCLEOTIDE SEQUENCE [LARGE SCALE GENOMIC DNA]</scope>
    <source>
        <strain evidence="2 3">CECT 7802</strain>
    </source>
</reference>
<dbReference type="RefSeq" id="WP_055087042.1">
    <property type="nucleotide sequence ID" value="NZ_CXSU01000012.1"/>
</dbReference>
<dbReference type="PROSITE" id="PS51257">
    <property type="entry name" value="PROKAR_LIPOPROTEIN"/>
    <property type="match status" value="1"/>
</dbReference>
<feature type="chain" id="PRO_5005808021" description="YMGG-like Gly-zipper domain-containing protein" evidence="1">
    <location>
        <begin position="21"/>
        <end position="64"/>
    </location>
</feature>
<name>A0A0M6YLT8_9RHOB</name>
<feature type="signal peptide" evidence="1">
    <location>
        <begin position="1"/>
        <end position="20"/>
    </location>
</feature>
<accession>A0A0M6YLT8</accession>
<evidence type="ECO:0000313" key="3">
    <source>
        <dbReference type="Proteomes" id="UP000049222"/>
    </source>
</evidence>
<keyword evidence="1" id="KW-0732">Signal</keyword>
<organism evidence="2 3">
    <name type="scientific">Jannaschia donghaensis</name>
    <dbReference type="NCBI Taxonomy" id="420998"/>
    <lineage>
        <taxon>Bacteria</taxon>
        <taxon>Pseudomonadati</taxon>
        <taxon>Pseudomonadota</taxon>
        <taxon>Alphaproteobacteria</taxon>
        <taxon>Rhodobacterales</taxon>
        <taxon>Roseobacteraceae</taxon>
        <taxon>Jannaschia</taxon>
    </lineage>
</organism>
<evidence type="ECO:0008006" key="4">
    <source>
        <dbReference type="Google" id="ProtNLM"/>
    </source>
</evidence>
<sequence length="64" mass="6127">MHRKFIIPALVLVAGLSACNAGTDLERAAIGGVVGCAVGEIVSDGKCIAGAGIGAAGGALSNDF</sequence>